<reference evidence="4" key="1">
    <citation type="journal article" date="2018" name="Nat. Microbiol.">
        <title>Leveraging single-cell genomics to expand the fungal tree of life.</title>
        <authorList>
            <person name="Ahrendt S.R."/>
            <person name="Quandt C.A."/>
            <person name="Ciobanu D."/>
            <person name="Clum A."/>
            <person name="Salamov A."/>
            <person name="Andreopoulos B."/>
            <person name="Cheng J.F."/>
            <person name="Woyke T."/>
            <person name="Pelin A."/>
            <person name="Henrissat B."/>
            <person name="Reynolds N.K."/>
            <person name="Benny G.L."/>
            <person name="Smith M.E."/>
            <person name="James T.Y."/>
            <person name="Grigoriev I.V."/>
        </authorList>
    </citation>
    <scope>NUCLEOTIDE SEQUENCE [LARGE SCALE GENOMIC DNA]</scope>
</reference>
<sequence length="1224" mass="136548">MNEDPTAHPAPTDWVNLFTANAAAVPHTLPKTECPSRGILSSVHRDASKHRTPHSSLSSVRFPYQLDIQRLEGIPIPPSISDAYLGSTEPLSCQVRISLFDIETNSFFGRTWRSPQVIDLRSNHSGGAKSLVRKTVGRGKSPERESSEELLRESEDKSHDDISHSSSGHSSAEGSVGGEDESEEEHVPKRKSRSKIRKPRKATHSEERHHGHIMTGRRLSLVLENQSAYVHTQLRSKHIVAALEFTLIAGKKVAGSIQGSLKEATDDTIPTKSIAAGWTFIHLFNPDKNGLDLERAWSEDEDESQSDDGDVRVKVVPIFSGSPRIMPFIAHLYKGNLTTYPELCAIPGAFLRYEFRARRELKQSCQMWQENVFVGPGDDISGLQFDFGNIVDAHVITSPKISKIRISLFSDLGHYEELLLSNIMRVYYERHPVLVAPNDRANQPLPELIERRIYVAVHNSRTFITTPVVITLDPVIDEDGKGSELMFAGNLELARFIRHNDAVAIVFGVEYRVALTMTTRARRKKGLGAIIEKLGTGANALVESLETVEQRVMVGWAVWVPSSTETDLMDDPVVNEHPLKTAHDGILPTGDKPLLISFLFSDGSSTPVKSVEAHEVREEHEAQTQTSSQNGDDQPSRIQSNINAPPTPDFADECTDSIEESDSKIEAEPLSTEEEEIFDLKSTSKLVAPQVPRPAQSHYRSQISRGEKARLLSAGFPTILDDNGEKPAHTILSLQDPDNITVDVSLESKDRRLNEISLMFMGITFKPEVQKRFAGRFPPSVYFTFQFYNFPSTTTERLEVYAGPLPHSRGRHSQHSRSSSVPMNGHTRKWSGQSLASEKSFYSNAPQGCEPAGGDNIWPGLLYRFENDGSPSYNSPPGLSLSFTVDIEEDTCPSISSWRYGASSFASYMAQKSVYVDVWDGESLFYLGSAAIKLKSALRQGQSGIMFEDDVDIVYEEVKCVTLGHFPTRPFVNASSSLFFDIVTDFLLKLLDAKVAEEKNSGNARSAASVSLAHNYSASFSPSVSVVGKLHFRVTNIGRSRAESQSQSISLFPKNPYSAESVLLPDYHGRLKSRVDVSEVPHRLAQVDTELNALLRAAYEKRKVEKSALNPEGKRTEAQVKEDKIRRARVLNKSRSTGGEVAELEDALQPYELTRQERQRDLQTVVLFRERKKGVKIETALKHQITTQHKIHAVFGRAHYFEFLFQNPFNTAQSFEISWDDEEL</sequence>
<dbReference type="GO" id="GO:0097546">
    <property type="term" value="C:ciliary base"/>
    <property type="evidence" value="ECO:0007669"/>
    <property type="project" value="TreeGrafter"/>
</dbReference>
<organism evidence="3 4">
    <name type="scientific">Blyttiomyces helicus</name>
    <dbReference type="NCBI Taxonomy" id="388810"/>
    <lineage>
        <taxon>Eukaryota</taxon>
        <taxon>Fungi</taxon>
        <taxon>Fungi incertae sedis</taxon>
        <taxon>Chytridiomycota</taxon>
        <taxon>Chytridiomycota incertae sedis</taxon>
        <taxon>Chytridiomycetes</taxon>
        <taxon>Chytridiomycetes incertae sedis</taxon>
        <taxon>Blyttiomyces</taxon>
    </lineage>
</organism>
<feature type="compositionally biased region" description="Acidic residues" evidence="1">
    <location>
        <begin position="650"/>
        <end position="660"/>
    </location>
</feature>
<dbReference type="InterPro" id="IPR058765">
    <property type="entry name" value="NPHP4_C2-like"/>
</dbReference>
<feature type="domain" description="NPHP4 C2-like" evidence="2">
    <location>
        <begin position="859"/>
        <end position="957"/>
    </location>
</feature>
<dbReference type="GO" id="GO:0035869">
    <property type="term" value="C:ciliary transition zone"/>
    <property type="evidence" value="ECO:0007669"/>
    <property type="project" value="TreeGrafter"/>
</dbReference>
<dbReference type="InterPro" id="IPR029775">
    <property type="entry name" value="NPHP4"/>
</dbReference>
<keyword evidence="4" id="KW-1185">Reference proteome</keyword>
<dbReference type="PANTHER" id="PTHR31043:SF3">
    <property type="entry name" value="NEPHROCYSTIN-4"/>
    <property type="match status" value="1"/>
</dbReference>
<dbReference type="GO" id="GO:1904491">
    <property type="term" value="P:protein localization to ciliary transition zone"/>
    <property type="evidence" value="ECO:0007669"/>
    <property type="project" value="TreeGrafter"/>
</dbReference>
<dbReference type="PANTHER" id="PTHR31043">
    <property type="entry name" value="NEPHROCYSTIN-4"/>
    <property type="match status" value="1"/>
</dbReference>
<evidence type="ECO:0000259" key="2">
    <source>
        <dbReference type="Pfam" id="PF26186"/>
    </source>
</evidence>
<feature type="region of interest" description="Disordered" evidence="1">
    <location>
        <begin position="805"/>
        <end position="829"/>
    </location>
</feature>
<feature type="domain" description="NPHP4 C2-like" evidence="2">
    <location>
        <begin position="709"/>
        <end position="801"/>
    </location>
</feature>
<name>A0A4P9WLF5_9FUNG</name>
<feature type="compositionally biased region" description="Basic and acidic residues" evidence="1">
    <location>
        <begin position="140"/>
        <end position="163"/>
    </location>
</feature>
<evidence type="ECO:0000256" key="1">
    <source>
        <dbReference type="SAM" id="MobiDB-lite"/>
    </source>
</evidence>
<feature type="compositionally biased region" description="Low complexity" evidence="1">
    <location>
        <begin position="164"/>
        <end position="174"/>
    </location>
</feature>
<dbReference type="Pfam" id="PF26186">
    <property type="entry name" value="NPHP4_C2_3rd"/>
    <property type="match status" value="2"/>
</dbReference>
<feature type="region of interest" description="Disordered" evidence="1">
    <location>
        <begin position="609"/>
        <end position="676"/>
    </location>
</feature>
<evidence type="ECO:0000313" key="3">
    <source>
        <dbReference type="EMBL" id="RKO91476.1"/>
    </source>
</evidence>
<feature type="compositionally biased region" description="Polar residues" evidence="1">
    <location>
        <begin position="623"/>
        <end position="644"/>
    </location>
</feature>
<dbReference type="OrthoDB" id="313446at2759"/>
<evidence type="ECO:0000313" key="4">
    <source>
        <dbReference type="Proteomes" id="UP000269721"/>
    </source>
</evidence>
<proteinExistence type="predicted"/>
<feature type="region of interest" description="Disordered" evidence="1">
    <location>
        <begin position="120"/>
        <end position="214"/>
    </location>
</feature>
<feature type="compositionally biased region" description="Basic and acidic residues" evidence="1">
    <location>
        <begin position="611"/>
        <end position="622"/>
    </location>
</feature>
<feature type="compositionally biased region" description="Basic residues" evidence="1">
    <location>
        <begin position="188"/>
        <end position="202"/>
    </location>
</feature>
<feature type="non-terminal residue" evidence="3">
    <location>
        <position position="1224"/>
    </location>
</feature>
<accession>A0A4P9WLF5</accession>
<protein>
    <recommendedName>
        <fullName evidence="2">NPHP4 C2-like domain-containing protein</fullName>
    </recommendedName>
</protein>
<dbReference type="EMBL" id="KZ995049">
    <property type="protein sequence ID" value="RKO91476.1"/>
    <property type="molecule type" value="Genomic_DNA"/>
</dbReference>
<dbReference type="AlphaFoldDB" id="A0A4P9WLF5"/>
<dbReference type="GO" id="GO:0097730">
    <property type="term" value="C:non-motile cilium"/>
    <property type="evidence" value="ECO:0007669"/>
    <property type="project" value="InterPro"/>
</dbReference>
<dbReference type="Proteomes" id="UP000269721">
    <property type="component" value="Unassembled WGS sequence"/>
</dbReference>
<dbReference type="GO" id="GO:0036064">
    <property type="term" value="C:ciliary basal body"/>
    <property type="evidence" value="ECO:0007669"/>
    <property type="project" value="TreeGrafter"/>
</dbReference>
<gene>
    <name evidence="3" type="ORF">BDK51DRAFT_30914</name>
</gene>